<keyword evidence="2" id="KW-1185">Reference proteome</keyword>
<sequence length="74" mass="8175">MKLKHESLAAYGPAVAPVISGYDLRAGIRFPAVPGGAGRRHNGPFILMPLRNHLAIPRQQRDAYLYDPPDWSPI</sequence>
<dbReference type="Proteomes" id="UP000299102">
    <property type="component" value="Unassembled WGS sequence"/>
</dbReference>
<evidence type="ECO:0000313" key="1">
    <source>
        <dbReference type="EMBL" id="GBP06316.1"/>
    </source>
</evidence>
<name>A0A4C1SWJ1_EUMVA</name>
<organism evidence="1 2">
    <name type="scientific">Eumeta variegata</name>
    <name type="common">Bagworm moth</name>
    <name type="synonym">Eumeta japonica</name>
    <dbReference type="NCBI Taxonomy" id="151549"/>
    <lineage>
        <taxon>Eukaryota</taxon>
        <taxon>Metazoa</taxon>
        <taxon>Ecdysozoa</taxon>
        <taxon>Arthropoda</taxon>
        <taxon>Hexapoda</taxon>
        <taxon>Insecta</taxon>
        <taxon>Pterygota</taxon>
        <taxon>Neoptera</taxon>
        <taxon>Endopterygota</taxon>
        <taxon>Lepidoptera</taxon>
        <taxon>Glossata</taxon>
        <taxon>Ditrysia</taxon>
        <taxon>Tineoidea</taxon>
        <taxon>Psychidae</taxon>
        <taxon>Oiketicinae</taxon>
        <taxon>Eumeta</taxon>
    </lineage>
</organism>
<comment type="caution">
    <text evidence="1">The sequence shown here is derived from an EMBL/GenBank/DDBJ whole genome shotgun (WGS) entry which is preliminary data.</text>
</comment>
<dbReference type="AlphaFoldDB" id="A0A4C1SWJ1"/>
<gene>
    <name evidence="1" type="ORF">EVAR_3637_1</name>
</gene>
<reference evidence="1 2" key="1">
    <citation type="journal article" date="2019" name="Commun. Biol.">
        <title>The bagworm genome reveals a unique fibroin gene that provides high tensile strength.</title>
        <authorList>
            <person name="Kono N."/>
            <person name="Nakamura H."/>
            <person name="Ohtoshi R."/>
            <person name="Tomita M."/>
            <person name="Numata K."/>
            <person name="Arakawa K."/>
        </authorList>
    </citation>
    <scope>NUCLEOTIDE SEQUENCE [LARGE SCALE GENOMIC DNA]</scope>
</reference>
<protein>
    <submittedName>
        <fullName evidence="1">Uncharacterized protein</fullName>
    </submittedName>
</protein>
<dbReference type="EMBL" id="BGZK01000021">
    <property type="protein sequence ID" value="GBP06316.1"/>
    <property type="molecule type" value="Genomic_DNA"/>
</dbReference>
<evidence type="ECO:0000313" key="2">
    <source>
        <dbReference type="Proteomes" id="UP000299102"/>
    </source>
</evidence>
<accession>A0A4C1SWJ1</accession>
<proteinExistence type="predicted"/>